<reference evidence="3" key="1">
    <citation type="submission" date="2011-11" db="EMBL/GenBank/DDBJ databases">
        <title>Complete sequence of Desulfosporosinus orientis DSM 765.</title>
        <authorList>
            <person name="Lucas S."/>
            <person name="Han J."/>
            <person name="Lapidus A."/>
            <person name="Cheng J.-F."/>
            <person name="Goodwin L."/>
            <person name="Pitluck S."/>
            <person name="Peters L."/>
            <person name="Ovchinnikova G."/>
            <person name="Teshima H."/>
            <person name="Detter J.C."/>
            <person name="Han C."/>
            <person name="Tapia R."/>
            <person name="Land M."/>
            <person name="Hauser L."/>
            <person name="Kyrpides N."/>
            <person name="Ivanova N."/>
            <person name="Pagani I."/>
            <person name="Pester M."/>
            <person name="Spring S."/>
            <person name="Ollivier B."/>
            <person name="Rattei T."/>
            <person name="Klenk H.-P."/>
            <person name="Wagner M."/>
            <person name="Loy A."/>
            <person name="Woyke T."/>
        </authorList>
    </citation>
    <scope>NUCLEOTIDE SEQUENCE [LARGE SCALE GENOMIC DNA]</scope>
    <source>
        <strain evidence="3">ATCC 19365 / DSM 765 / NCIMB 8382 / VKM B-1628</strain>
    </source>
</reference>
<dbReference type="AlphaFoldDB" id="G7WBS5"/>
<dbReference type="InterPro" id="IPR038750">
    <property type="entry name" value="YczE/YyaS-like"/>
</dbReference>
<keyword evidence="1" id="KW-1133">Transmembrane helix</keyword>
<dbReference type="KEGG" id="dor:Desor_3872"/>
<dbReference type="EMBL" id="CP003108">
    <property type="protein sequence ID" value="AET69322.1"/>
    <property type="molecule type" value="Genomic_DNA"/>
</dbReference>
<sequence length="218" mass="23885">MTKRLLTYLLGLFLMTIGIGFSIKSNLGVSPVSSIPYTITLIAGIEMGKATILFHIILILMQIVILRKDFKIKNLSQLVVAVIFGYFTTFSNHLMTFLPTPENYAIRLLLLLISIIFVAFGIFLYLPPDIVPLAGEGAMQAVSQKTGIAFPRVKVAFDTSMVLISGITCLSVLHGLGSVGAGTIISAVLVGTVLSFIMKLFRERLDEFLKDDCEVICY</sequence>
<gene>
    <name evidence="2" type="ordered locus">Desor_3872</name>
</gene>
<accession>G7WBS5</accession>
<name>G7WBS5_DESOD</name>
<organism evidence="2 3">
    <name type="scientific">Desulfosporosinus orientis (strain ATCC 19365 / DSM 765 / NCIMB 8382 / VKM B-1628 / Singapore I)</name>
    <name type="common">Desulfotomaculum orientis</name>
    <dbReference type="NCBI Taxonomy" id="768706"/>
    <lineage>
        <taxon>Bacteria</taxon>
        <taxon>Bacillati</taxon>
        <taxon>Bacillota</taxon>
        <taxon>Clostridia</taxon>
        <taxon>Eubacteriales</taxon>
        <taxon>Desulfitobacteriaceae</taxon>
        <taxon>Desulfosporosinus</taxon>
    </lineage>
</organism>
<keyword evidence="1" id="KW-0472">Membrane</keyword>
<evidence type="ECO:0000256" key="1">
    <source>
        <dbReference type="SAM" id="Phobius"/>
    </source>
</evidence>
<proteinExistence type="predicted"/>
<reference evidence="2 3" key="2">
    <citation type="journal article" date="2012" name="J. Bacteriol.">
        <title>Complete genome sequences of Desulfosporosinus orientis DSM765T, Desulfosporosinus youngiae DSM17734T, Desulfosporosinus meridiei DSM13257T, and Desulfosporosinus acidiphilus DSM22704T.</title>
        <authorList>
            <person name="Pester M."/>
            <person name="Brambilla E."/>
            <person name="Alazard D."/>
            <person name="Rattei T."/>
            <person name="Weinmaier T."/>
            <person name="Han J."/>
            <person name="Lucas S."/>
            <person name="Lapidus A."/>
            <person name="Cheng J.F."/>
            <person name="Goodwin L."/>
            <person name="Pitluck S."/>
            <person name="Peters L."/>
            <person name="Ovchinnikova G."/>
            <person name="Teshima H."/>
            <person name="Detter J.C."/>
            <person name="Han C.S."/>
            <person name="Tapia R."/>
            <person name="Land M.L."/>
            <person name="Hauser L."/>
            <person name="Kyrpides N.C."/>
            <person name="Ivanova N.N."/>
            <person name="Pagani I."/>
            <person name="Huntmann M."/>
            <person name="Wei C.L."/>
            <person name="Davenport K.W."/>
            <person name="Daligault H."/>
            <person name="Chain P.S."/>
            <person name="Chen A."/>
            <person name="Mavromatis K."/>
            <person name="Markowitz V."/>
            <person name="Szeto E."/>
            <person name="Mikhailova N."/>
            <person name="Pati A."/>
            <person name="Wagner M."/>
            <person name="Woyke T."/>
            <person name="Ollivier B."/>
            <person name="Klenk H.P."/>
            <person name="Spring S."/>
            <person name="Loy A."/>
        </authorList>
    </citation>
    <scope>NUCLEOTIDE SEQUENCE [LARGE SCALE GENOMIC DNA]</scope>
    <source>
        <strain evidence="3">ATCC 19365 / DSM 765 / NCIMB 8382 / VKM B-1628</strain>
    </source>
</reference>
<dbReference type="eggNOG" id="COG2364">
    <property type="taxonomic scope" value="Bacteria"/>
</dbReference>
<keyword evidence="3" id="KW-1185">Reference proteome</keyword>
<dbReference type="OrthoDB" id="87655at2"/>
<feature type="transmembrane region" description="Helical" evidence="1">
    <location>
        <begin position="104"/>
        <end position="126"/>
    </location>
</feature>
<feature type="transmembrane region" description="Helical" evidence="1">
    <location>
        <begin position="155"/>
        <end position="173"/>
    </location>
</feature>
<dbReference type="Proteomes" id="UP000006346">
    <property type="component" value="Chromosome"/>
</dbReference>
<dbReference type="PANTHER" id="PTHR40078">
    <property type="entry name" value="INTEGRAL MEMBRANE PROTEIN-RELATED"/>
    <property type="match status" value="1"/>
</dbReference>
<dbReference type="PATRIC" id="fig|768706.3.peg.3916"/>
<dbReference type="RefSeq" id="WP_014186129.1">
    <property type="nucleotide sequence ID" value="NC_016584.1"/>
</dbReference>
<dbReference type="HOGENOM" id="CLU_083843_2_0_9"/>
<feature type="transmembrane region" description="Helical" evidence="1">
    <location>
        <begin position="179"/>
        <end position="201"/>
    </location>
</feature>
<dbReference type="Pfam" id="PF19700">
    <property type="entry name" value="DUF6198"/>
    <property type="match status" value="1"/>
</dbReference>
<dbReference type="PANTHER" id="PTHR40078:SF1">
    <property type="entry name" value="INTEGRAL MEMBRANE PROTEIN"/>
    <property type="match status" value="1"/>
</dbReference>
<evidence type="ECO:0000313" key="3">
    <source>
        <dbReference type="Proteomes" id="UP000006346"/>
    </source>
</evidence>
<feature type="transmembrane region" description="Helical" evidence="1">
    <location>
        <begin position="78"/>
        <end position="98"/>
    </location>
</feature>
<keyword evidence="1" id="KW-0812">Transmembrane</keyword>
<evidence type="ECO:0000313" key="2">
    <source>
        <dbReference type="EMBL" id="AET69322.1"/>
    </source>
</evidence>
<protein>
    <submittedName>
        <fullName evidence="2">Putative membrane protein</fullName>
    </submittedName>
</protein>